<dbReference type="EMBL" id="JACHJQ010000002">
    <property type="protein sequence ID" value="MBB4906155.1"/>
    <property type="molecule type" value="Genomic_DNA"/>
</dbReference>
<dbReference type="PANTHER" id="PTHR13778">
    <property type="entry name" value="GLYCOSYLTRANSFERASE 8 DOMAIN-CONTAINING PROTEIN"/>
    <property type="match status" value="1"/>
</dbReference>
<dbReference type="InterPro" id="IPR002495">
    <property type="entry name" value="Glyco_trans_8"/>
</dbReference>
<dbReference type="PANTHER" id="PTHR13778:SF47">
    <property type="entry name" value="LIPOPOLYSACCHARIDE 1,3-GALACTOSYLTRANSFERASE"/>
    <property type="match status" value="1"/>
</dbReference>
<proteinExistence type="predicted"/>
<sequence length="295" mass="32807">MTADRVRVVYTADENYALPLAASMRSLVDNVSDVDRLSVVVLTPGFSDGSLERLRASCPELTPEFVTVPGSAFDGLPTFEYWTATIYLRLLIPSLLAGDEPVVYLDSDTIVLGDVLELNGMPLNGTVLAAVVDPVSPRFDSENGVWGWADLGVPGSTPYFNNGVMVIDPVAWRDVDLTGRTIDYLRAHHDKVTFPEQEAMNAVLRGRWQPLDPAWNIWSPLVGAAMVARRLGLHRYSVHEDHAPVLENPKLVQFVGKDKPWFAECTGTPYGRLFYHYVDRTAWSTWRPPGVSHVR</sequence>
<reference evidence="4 5" key="1">
    <citation type="submission" date="2020-08" db="EMBL/GenBank/DDBJ databases">
        <title>Genomic Encyclopedia of Type Strains, Phase III (KMG-III): the genomes of soil and plant-associated and newly described type strains.</title>
        <authorList>
            <person name="Whitman W."/>
        </authorList>
    </citation>
    <scope>NUCLEOTIDE SEQUENCE [LARGE SCALE GENOMIC DNA]</scope>
    <source>
        <strain evidence="4 5">CECT 8960</strain>
    </source>
</reference>
<keyword evidence="1" id="KW-0328">Glycosyltransferase</keyword>
<dbReference type="InterPro" id="IPR029044">
    <property type="entry name" value="Nucleotide-diphossugar_trans"/>
</dbReference>
<dbReference type="Proteomes" id="UP000520767">
    <property type="component" value="Unassembled WGS sequence"/>
</dbReference>
<keyword evidence="3" id="KW-0479">Metal-binding</keyword>
<evidence type="ECO:0000313" key="4">
    <source>
        <dbReference type="EMBL" id="MBB4906155.1"/>
    </source>
</evidence>
<protein>
    <submittedName>
        <fullName evidence="4">Lipopolysaccharide biosynthesis glycosyltransferase</fullName>
    </submittedName>
</protein>
<evidence type="ECO:0000256" key="2">
    <source>
        <dbReference type="ARBA" id="ARBA00022679"/>
    </source>
</evidence>
<keyword evidence="2 4" id="KW-0808">Transferase</keyword>
<dbReference type="GO" id="GO:0016757">
    <property type="term" value="F:glycosyltransferase activity"/>
    <property type="evidence" value="ECO:0007669"/>
    <property type="project" value="UniProtKB-KW"/>
</dbReference>
<gene>
    <name evidence="4" type="ORF">FHR82_002372</name>
</gene>
<dbReference type="CDD" id="cd04194">
    <property type="entry name" value="GT8_A4GalT_like"/>
    <property type="match status" value="1"/>
</dbReference>
<evidence type="ECO:0000256" key="1">
    <source>
        <dbReference type="ARBA" id="ARBA00022676"/>
    </source>
</evidence>
<dbReference type="Pfam" id="PF01501">
    <property type="entry name" value="Glyco_transf_8"/>
    <property type="match status" value="1"/>
</dbReference>
<accession>A0A7W7Q328</accession>
<dbReference type="Gene3D" id="3.90.550.10">
    <property type="entry name" value="Spore Coat Polysaccharide Biosynthesis Protein SpsA, Chain A"/>
    <property type="match status" value="1"/>
</dbReference>
<keyword evidence="5" id="KW-1185">Reference proteome</keyword>
<dbReference type="InterPro" id="IPR050748">
    <property type="entry name" value="Glycosyltrans_8_dom-fam"/>
</dbReference>
<dbReference type="SUPFAM" id="SSF53448">
    <property type="entry name" value="Nucleotide-diphospho-sugar transferases"/>
    <property type="match status" value="1"/>
</dbReference>
<evidence type="ECO:0000313" key="5">
    <source>
        <dbReference type="Proteomes" id="UP000520767"/>
    </source>
</evidence>
<name>A0A7W7Q328_9PSEU</name>
<dbReference type="GO" id="GO:0046872">
    <property type="term" value="F:metal ion binding"/>
    <property type="evidence" value="ECO:0007669"/>
    <property type="project" value="UniProtKB-KW"/>
</dbReference>
<evidence type="ECO:0000256" key="3">
    <source>
        <dbReference type="ARBA" id="ARBA00022723"/>
    </source>
</evidence>
<dbReference type="AlphaFoldDB" id="A0A7W7Q328"/>
<organism evidence="4 5">
    <name type="scientific">Actinophytocola algeriensis</name>
    <dbReference type="NCBI Taxonomy" id="1768010"/>
    <lineage>
        <taxon>Bacteria</taxon>
        <taxon>Bacillati</taxon>
        <taxon>Actinomycetota</taxon>
        <taxon>Actinomycetes</taxon>
        <taxon>Pseudonocardiales</taxon>
        <taxon>Pseudonocardiaceae</taxon>
    </lineage>
</organism>
<comment type="caution">
    <text evidence="4">The sequence shown here is derived from an EMBL/GenBank/DDBJ whole genome shotgun (WGS) entry which is preliminary data.</text>
</comment>
<dbReference type="RefSeq" id="WP_184810265.1">
    <property type="nucleotide sequence ID" value="NZ_JACHJQ010000002.1"/>
</dbReference>